<dbReference type="EMBL" id="CAJVPZ010103787">
    <property type="protein sequence ID" value="CAG8823457.1"/>
    <property type="molecule type" value="Genomic_DNA"/>
</dbReference>
<protein>
    <submittedName>
        <fullName evidence="1">15113_t:CDS:1</fullName>
    </submittedName>
</protein>
<name>A0A9N9KCS0_9GLOM</name>
<sequence length="81" mass="9017">ITDAKGMTLRIVAVDVGMIIMDYLLGKRTILALHPYFIDAKMDVNILFHIFSNGPGDPTMVKQTIERLKVALKEAKTPIFG</sequence>
<dbReference type="Proteomes" id="UP000789396">
    <property type="component" value="Unassembled WGS sequence"/>
</dbReference>
<keyword evidence="2" id="KW-1185">Reference proteome</keyword>
<feature type="non-terminal residue" evidence="1">
    <location>
        <position position="1"/>
    </location>
</feature>
<accession>A0A9N9KCS0</accession>
<evidence type="ECO:0000313" key="2">
    <source>
        <dbReference type="Proteomes" id="UP000789396"/>
    </source>
</evidence>
<evidence type="ECO:0000313" key="1">
    <source>
        <dbReference type="EMBL" id="CAG8823457.1"/>
    </source>
</evidence>
<proteinExistence type="predicted"/>
<comment type="caution">
    <text evidence="1">The sequence shown here is derived from an EMBL/GenBank/DDBJ whole genome shotgun (WGS) entry which is preliminary data.</text>
</comment>
<reference evidence="1" key="1">
    <citation type="submission" date="2021-06" db="EMBL/GenBank/DDBJ databases">
        <authorList>
            <person name="Kallberg Y."/>
            <person name="Tangrot J."/>
            <person name="Rosling A."/>
        </authorList>
    </citation>
    <scope>NUCLEOTIDE SEQUENCE</scope>
    <source>
        <strain evidence="1">IN212</strain>
    </source>
</reference>
<dbReference type="AlphaFoldDB" id="A0A9N9KCS0"/>
<organism evidence="1 2">
    <name type="scientific">Racocetra fulgida</name>
    <dbReference type="NCBI Taxonomy" id="60492"/>
    <lineage>
        <taxon>Eukaryota</taxon>
        <taxon>Fungi</taxon>
        <taxon>Fungi incertae sedis</taxon>
        <taxon>Mucoromycota</taxon>
        <taxon>Glomeromycotina</taxon>
        <taxon>Glomeromycetes</taxon>
        <taxon>Diversisporales</taxon>
        <taxon>Gigasporaceae</taxon>
        <taxon>Racocetra</taxon>
    </lineage>
</organism>
<feature type="non-terminal residue" evidence="1">
    <location>
        <position position="81"/>
    </location>
</feature>
<gene>
    <name evidence="1" type="ORF">RFULGI_LOCUS19847</name>
</gene>